<reference evidence="12" key="1">
    <citation type="submission" date="2015-11" db="EMBL/GenBank/DDBJ databases">
        <title>Complete mitochondrial and plastid genomes of the freshwater brown alga Pleurocladia lacustris A. Braun and its phylogenetic placement in the Phaeophyceae.</title>
        <authorList>
            <person name="Wang X."/>
            <person name="Wehr J.D."/>
            <person name="Karol K.G."/>
        </authorList>
    </citation>
    <scope>NUCLEOTIDE SEQUENCE</scope>
    <source>
        <strain evidence="12">Sa2</strain>
        <strain evidence="13">SAG 25.93</strain>
    </source>
</reference>
<feature type="transmembrane region" description="Helical" evidence="9">
    <location>
        <begin position="207"/>
        <end position="227"/>
    </location>
</feature>
<feature type="transmembrane region" description="Helical" evidence="9">
    <location>
        <begin position="120"/>
        <end position="138"/>
    </location>
</feature>
<dbReference type="Pfam" id="PF00344">
    <property type="entry name" value="SecY"/>
    <property type="match status" value="1"/>
</dbReference>
<keyword evidence="6 9" id="KW-1133">Transmembrane helix</keyword>
<keyword evidence="4 9" id="KW-0812">Transmembrane</keyword>
<comment type="caution">
    <text evidence="9">Lacks conserved residue(s) required for the propagation of feature annotation.</text>
</comment>
<evidence type="ECO:0000313" key="12">
    <source>
        <dbReference type="EMBL" id="ANS57537.1"/>
    </source>
</evidence>
<evidence type="ECO:0000256" key="11">
    <source>
        <dbReference type="RuleBase" id="RU004349"/>
    </source>
</evidence>
<dbReference type="RefSeq" id="YP_009327052.1">
    <property type="nucleotide sequence ID" value="NC_032045.1"/>
</dbReference>
<keyword evidence="8 9" id="KW-0472">Membrane</keyword>
<protein>
    <recommendedName>
        <fullName evidence="9">Protein translocase subunit SecY</fullName>
    </recommendedName>
</protein>
<comment type="subcellular location">
    <subcellularLocation>
        <location evidence="1 10">Membrane</location>
        <topology evidence="1 10">Multi-pass membrane protein</topology>
    </subcellularLocation>
    <subcellularLocation>
        <location evidence="9">Plastid</location>
        <location evidence="9">Chloroplast thylakoid membrane</location>
        <topology evidence="9">Multi-pass membrane protein</topology>
    </subcellularLocation>
</comment>
<dbReference type="InterPro" id="IPR030659">
    <property type="entry name" value="SecY_CS"/>
</dbReference>
<dbReference type="PANTHER" id="PTHR10906">
    <property type="entry name" value="SECY/SEC61-ALPHA FAMILY MEMBER"/>
    <property type="match status" value="1"/>
</dbReference>
<dbReference type="Gene3D" id="1.10.3370.10">
    <property type="entry name" value="SecY subunit domain"/>
    <property type="match status" value="1"/>
</dbReference>
<keyword evidence="7 9" id="KW-0811">Translocation</keyword>
<feature type="transmembrane region" description="Helical" evidence="9">
    <location>
        <begin position="269"/>
        <end position="293"/>
    </location>
</feature>
<evidence type="ECO:0000256" key="9">
    <source>
        <dbReference type="HAMAP-Rule" id="MF_01465"/>
    </source>
</evidence>
<dbReference type="AlphaFoldDB" id="A0A1I9LVB7"/>
<evidence type="ECO:0000256" key="7">
    <source>
        <dbReference type="ARBA" id="ARBA00023010"/>
    </source>
</evidence>
<evidence type="ECO:0000256" key="3">
    <source>
        <dbReference type="ARBA" id="ARBA00022448"/>
    </source>
</evidence>
<geneLocation type="chloroplast" evidence="12"/>
<dbReference type="InterPro" id="IPR026593">
    <property type="entry name" value="SecY"/>
</dbReference>
<dbReference type="PROSITE" id="PS00755">
    <property type="entry name" value="SECY_1"/>
    <property type="match status" value="1"/>
</dbReference>
<comment type="similarity">
    <text evidence="2 9 11">Belongs to the SecY/SEC61-alpha family.</text>
</comment>
<evidence type="ECO:0000256" key="10">
    <source>
        <dbReference type="RuleBase" id="RU003484"/>
    </source>
</evidence>
<evidence type="ECO:0000256" key="1">
    <source>
        <dbReference type="ARBA" id="ARBA00004141"/>
    </source>
</evidence>
<accession>A0A1I9LVB7</accession>
<dbReference type="HAMAP" id="MF_01465">
    <property type="entry name" value="SecY"/>
    <property type="match status" value="1"/>
</dbReference>
<dbReference type="GO" id="GO:0006605">
    <property type="term" value="P:protein targeting"/>
    <property type="evidence" value="ECO:0007669"/>
    <property type="project" value="UniProtKB-UniRule"/>
</dbReference>
<feature type="transmembrane region" description="Helical" evidence="9">
    <location>
        <begin position="144"/>
        <end position="166"/>
    </location>
</feature>
<dbReference type="InterPro" id="IPR023201">
    <property type="entry name" value="SecY_dom_sf"/>
</dbReference>
<evidence type="ECO:0000256" key="4">
    <source>
        <dbReference type="ARBA" id="ARBA00022692"/>
    </source>
</evidence>
<dbReference type="SUPFAM" id="SSF103491">
    <property type="entry name" value="Preprotein translocase SecY subunit"/>
    <property type="match status" value="1"/>
</dbReference>
<evidence type="ECO:0000256" key="5">
    <source>
        <dbReference type="ARBA" id="ARBA00022927"/>
    </source>
</evidence>
<dbReference type="PRINTS" id="PR00303">
    <property type="entry name" value="SECYTRNLCASE"/>
</dbReference>
<dbReference type="EMBL" id="KU164871">
    <property type="protein sequence ID" value="ANS57537.1"/>
    <property type="molecule type" value="Genomic_DNA"/>
</dbReference>
<feature type="transmembrane region" description="Helical" evidence="9">
    <location>
        <begin position="72"/>
        <end position="99"/>
    </location>
</feature>
<keyword evidence="3 9" id="KW-0813">Transport</keyword>
<feature type="transmembrane region" description="Helical" evidence="9">
    <location>
        <begin position="371"/>
        <end position="392"/>
    </location>
</feature>
<comment type="function">
    <text evidence="9">The central subunit of the protein translocation channel SecYE. Consists of two halves formed by TMs 1-5 and 6-10. These two domains form a lateral gate at the front which open onto the bilayer between TMs 2 and 7, and are clamped together by SecE at the back. The channel is closed by both a pore ring composed of hydrophobic SecY resides and a short helix (helix 2A) on the extracellular side of the membrane which forms a plug.</text>
</comment>
<evidence type="ECO:0000256" key="2">
    <source>
        <dbReference type="ARBA" id="ARBA00005751"/>
    </source>
</evidence>
<keyword evidence="12" id="KW-0934">Plastid</keyword>
<organism evidence="12">
    <name type="scientific">Pleurocladia lacustris</name>
    <dbReference type="NCBI Taxonomy" id="246121"/>
    <lineage>
        <taxon>Eukaryota</taxon>
        <taxon>Sar</taxon>
        <taxon>Stramenopiles</taxon>
        <taxon>Ochrophyta</taxon>
        <taxon>PX clade</taxon>
        <taxon>Phaeophyceae</taxon>
        <taxon>Ectocarpales</taxon>
        <taxon>Chordariaceae</taxon>
        <taxon>Pleurocladia</taxon>
    </lineage>
</organism>
<proteinExistence type="inferred from homology"/>
<gene>
    <name evidence="9" type="primary">secY</name>
</gene>
<evidence type="ECO:0000256" key="8">
    <source>
        <dbReference type="ARBA" id="ARBA00023136"/>
    </source>
</evidence>
<evidence type="ECO:0000256" key="6">
    <source>
        <dbReference type="ARBA" id="ARBA00022989"/>
    </source>
</evidence>
<evidence type="ECO:0000313" key="13">
    <source>
        <dbReference type="EMBL" id="ANS57681.1"/>
    </source>
</evidence>
<dbReference type="PIRSF" id="PIRSF004557">
    <property type="entry name" value="SecY"/>
    <property type="match status" value="1"/>
</dbReference>
<dbReference type="GO" id="GO:0065002">
    <property type="term" value="P:intracellular protein transmembrane transport"/>
    <property type="evidence" value="ECO:0007669"/>
    <property type="project" value="UniProtKB-UniRule"/>
</dbReference>
<feature type="transmembrane region" description="Helical" evidence="9">
    <location>
        <begin position="313"/>
        <end position="335"/>
    </location>
</feature>
<keyword evidence="9" id="KW-0793">Thylakoid</keyword>
<name>A0A1I9LVB7_9PHAE</name>
<comment type="subunit">
    <text evidence="9">Component of the plastid Sec protein translocase complex, which is composed of at least SecY and SecE.</text>
</comment>
<keyword evidence="12" id="KW-0150">Chloroplast</keyword>
<sequence>MTLEQLRSKNTPSFGKRFFLTLGLLTLVRAGSFIPLPYIDTKTFSPLLEPNTSTTAVATILNSFSGGGNASFSILSLGILPNINASIIIQLFTTINPALLKLQKEEGGYGRRKLTDYTRYLTLFCSIVASVIATYSFRPLIFNWNILVLTQISLTLIAGSMIILWFSELITKNGIGNGTSILICFNIVSNFPAQLRSIIVVLSKQNIAITILISGIFLLTTVGCIYINEAIVKIPLVTATQLLRNINNFWLWNESILPLRVNQAGVMPLVFTSSIMVILSSFTTFLYGQLLNIELFSFLNYLSTNLTLGIGKIFYWFTYAVIVFFFTSFYSTIFLDPKDMTEQFRKNSVTIKGLTPGKPTKEYLSLTIKRLTILNAGFLVVVLILLNCLEYLLPIGDLNLRGFGLTSQLILVNVLVDTFRKVQNLLNAENIL</sequence>
<dbReference type="PROSITE" id="PS00756">
    <property type="entry name" value="SECY_2"/>
    <property type="match status" value="1"/>
</dbReference>
<keyword evidence="5 9" id="KW-0653">Protein transport</keyword>
<feature type="transmembrane region" description="Helical" evidence="9">
    <location>
        <begin position="178"/>
        <end position="195"/>
    </location>
</feature>
<dbReference type="InterPro" id="IPR002208">
    <property type="entry name" value="SecY/SEC61-alpha"/>
</dbReference>
<dbReference type="GO" id="GO:0009535">
    <property type="term" value="C:chloroplast thylakoid membrane"/>
    <property type="evidence" value="ECO:0007669"/>
    <property type="project" value="UniProtKB-SubCell"/>
</dbReference>
<dbReference type="EMBL" id="KU164872">
    <property type="protein sequence ID" value="ANS57681.1"/>
    <property type="molecule type" value="Genomic_DNA"/>
</dbReference>
<dbReference type="NCBIfam" id="TIGR00967">
    <property type="entry name" value="3a0501s007"/>
    <property type="match status" value="1"/>
</dbReference>